<keyword evidence="3" id="KW-0964">Secreted</keyword>
<proteinExistence type="predicted"/>
<keyword evidence="7" id="KW-0472">Membrane</keyword>
<dbReference type="PROSITE" id="PS50853">
    <property type="entry name" value="FN3"/>
    <property type="match status" value="1"/>
</dbReference>
<dbReference type="RefSeq" id="WP_320381112.1">
    <property type="nucleotide sequence ID" value="NZ_JAWDIQ010000003.1"/>
</dbReference>
<organism evidence="10 11">
    <name type="scientific">Paracerasibacillus soli</name>
    <dbReference type="NCBI Taxonomy" id="480284"/>
    <lineage>
        <taxon>Bacteria</taxon>
        <taxon>Bacillati</taxon>
        <taxon>Bacillota</taxon>
        <taxon>Bacilli</taxon>
        <taxon>Bacillales</taxon>
        <taxon>Bacillaceae</taxon>
        <taxon>Paracerasibacillus</taxon>
    </lineage>
</organism>
<dbReference type="Pfam" id="PF00746">
    <property type="entry name" value="Gram_pos_anchor"/>
    <property type="match status" value="1"/>
</dbReference>
<dbReference type="InterPro" id="IPR013783">
    <property type="entry name" value="Ig-like_fold"/>
</dbReference>
<dbReference type="CDD" id="cd00688">
    <property type="entry name" value="ISOPREN_C2_like"/>
    <property type="match status" value="1"/>
</dbReference>
<keyword evidence="2" id="KW-0134">Cell wall</keyword>
<dbReference type="Gene3D" id="2.60.40.10">
    <property type="entry name" value="Immunoglobulins"/>
    <property type="match status" value="2"/>
</dbReference>
<evidence type="ECO:0000313" key="11">
    <source>
        <dbReference type="Proteomes" id="UP001275315"/>
    </source>
</evidence>
<feature type="compositionally biased region" description="Polar residues" evidence="6">
    <location>
        <begin position="683"/>
        <end position="692"/>
    </location>
</feature>
<evidence type="ECO:0000256" key="5">
    <source>
        <dbReference type="ARBA" id="ARBA00023088"/>
    </source>
</evidence>
<evidence type="ECO:0000256" key="7">
    <source>
        <dbReference type="SAM" id="Phobius"/>
    </source>
</evidence>
<reference evidence="10 11" key="1">
    <citation type="submission" date="2023-10" db="EMBL/GenBank/DDBJ databases">
        <title>Virgibacillus soli CC-YMP-6 genome.</title>
        <authorList>
            <person name="Miliotis G."/>
            <person name="Sengupta P."/>
            <person name="Hameed A."/>
            <person name="Chuvochina M."/>
            <person name="Mcdonagh F."/>
            <person name="Simpson A.C."/>
            <person name="Singh N.K."/>
            <person name="Rekha P.D."/>
            <person name="Raman K."/>
            <person name="Hugenholtz P."/>
            <person name="Venkateswaran K."/>
        </authorList>
    </citation>
    <scope>NUCLEOTIDE SEQUENCE [LARGE SCALE GENOMIC DNA]</scope>
    <source>
        <strain evidence="10 11">CC-YMP-6</strain>
    </source>
</reference>
<feature type="chain" id="PRO_5047062146" description="Fibronectin type-III domain-containing protein" evidence="8">
    <location>
        <begin position="27"/>
        <end position="727"/>
    </location>
</feature>
<evidence type="ECO:0000256" key="3">
    <source>
        <dbReference type="ARBA" id="ARBA00022525"/>
    </source>
</evidence>
<evidence type="ECO:0000313" key="10">
    <source>
        <dbReference type="EMBL" id="MDY0410240.1"/>
    </source>
</evidence>
<keyword evidence="5" id="KW-0572">Peptidoglycan-anchor</keyword>
<feature type="transmembrane region" description="Helical" evidence="7">
    <location>
        <begin position="701"/>
        <end position="721"/>
    </location>
</feature>
<accession>A0ABU5CVH1</accession>
<dbReference type="SUPFAM" id="SSF48239">
    <property type="entry name" value="Terpenoid cyclases/Protein prenyltransferases"/>
    <property type="match status" value="1"/>
</dbReference>
<keyword evidence="11" id="KW-1185">Reference proteome</keyword>
<evidence type="ECO:0000256" key="4">
    <source>
        <dbReference type="ARBA" id="ARBA00022729"/>
    </source>
</evidence>
<feature type="region of interest" description="Disordered" evidence="6">
    <location>
        <begin position="637"/>
        <end position="692"/>
    </location>
</feature>
<dbReference type="Proteomes" id="UP001275315">
    <property type="component" value="Unassembled WGS sequence"/>
</dbReference>
<evidence type="ECO:0000256" key="2">
    <source>
        <dbReference type="ARBA" id="ARBA00022512"/>
    </source>
</evidence>
<evidence type="ECO:0000259" key="9">
    <source>
        <dbReference type="PROSITE" id="PS50853"/>
    </source>
</evidence>
<feature type="signal peptide" evidence="8">
    <location>
        <begin position="1"/>
        <end position="26"/>
    </location>
</feature>
<keyword evidence="7" id="KW-0812">Transmembrane</keyword>
<evidence type="ECO:0000256" key="1">
    <source>
        <dbReference type="ARBA" id="ARBA00004168"/>
    </source>
</evidence>
<gene>
    <name evidence="10" type="ORF">RWD45_18905</name>
</gene>
<dbReference type="InterPro" id="IPR008930">
    <property type="entry name" value="Terpenoid_cyclase/PrenylTrfase"/>
</dbReference>
<keyword evidence="4 8" id="KW-0732">Signal</keyword>
<sequence length="727" mass="79917">MKKFQKIISTSLVILLTLFLALPNLATATARVDIHTIDEAIDKASEYMINKDEGVISEWEAIGLAKAGKEVPASYQDWFHSNFQSQIIRGLDNGRIKITDIERLTIAAVAIEKDPRNIDGINLIELIYNSPDHRSGADTMTFQGNNGPIFALIALDTKSFDVPDDARWTRQSLVNELLRTQNKDGSWNLNEAFGSPSVDITAMALIGLSPYKDQPLVEEALDKATNWLSSIQKQNGGFDGGDFVGGITSEAASQVIIGLTSYGIDPTSELFTKSGNHVISHLLSFQADDGGFKHTAEDTSSNSMATEQALQALVAYKLFLEGNGPLYHFGNHDKDPTPPVEDVTPEISVKGLNNGEIITSSEITFTVSAKAGDQQLEPIVQLNGKDLTANGGQYTVQLNKGENKISIHAESDSGKVTSVQYIVIYQATNTIEVGEALPVASYERIVIAGSNTQVVLPDNIPQGTTLLIEKSAWDHDGLTKVGDAFNFIFQHPENKQIAGVFTLTMGVYDNSEKEKTGVYHYNEETGKWQYAGGWGQMKDDVIIVDVNHFSTYGVFMDTEGPTNVQLKSKSTTNNQVTLDFSAEDPSGIASYDLYRDGKLLQTIKGNEHEFIDTDVQPGKEYLYEIISTDKLGNESEKTSLRVKVSVSEETVKEDNDNQDEMNNGNHDNDNLQGKTDKDKETTLAPTDTNQGDKLPATATNIYNFFFIGTMLVMIGMFVLYVRKKHII</sequence>
<protein>
    <recommendedName>
        <fullName evidence="9">Fibronectin type-III domain-containing protein</fullName>
    </recommendedName>
</protein>
<dbReference type="InterPro" id="IPR003961">
    <property type="entry name" value="FN3_dom"/>
</dbReference>
<evidence type="ECO:0000256" key="6">
    <source>
        <dbReference type="SAM" id="MobiDB-lite"/>
    </source>
</evidence>
<feature type="compositionally biased region" description="Basic and acidic residues" evidence="6">
    <location>
        <begin position="666"/>
        <end position="681"/>
    </location>
</feature>
<comment type="subcellular location">
    <subcellularLocation>
        <location evidence="1">Secreted</location>
        <location evidence="1">Cell wall</location>
        <topology evidence="1">Peptidoglycan-anchor</topology>
    </subcellularLocation>
</comment>
<name>A0ABU5CVH1_9BACI</name>
<dbReference type="Gene3D" id="1.50.10.20">
    <property type="match status" value="1"/>
</dbReference>
<comment type="caution">
    <text evidence="10">The sequence shown here is derived from an EMBL/GenBank/DDBJ whole genome shotgun (WGS) entry which is preliminary data.</text>
</comment>
<keyword evidence="7" id="KW-1133">Transmembrane helix</keyword>
<evidence type="ECO:0000256" key="8">
    <source>
        <dbReference type="SAM" id="SignalP"/>
    </source>
</evidence>
<dbReference type="InterPro" id="IPR019931">
    <property type="entry name" value="LPXTG_anchor"/>
</dbReference>
<feature type="domain" description="Fibronectin type-III" evidence="9">
    <location>
        <begin position="560"/>
        <end position="649"/>
    </location>
</feature>
<dbReference type="EMBL" id="JAWDIQ010000003">
    <property type="protein sequence ID" value="MDY0410240.1"/>
    <property type="molecule type" value="Genomic_DNA"/>
</dbReference>